<evidence type="ECO:0000256" key="1">
    <source>
        <dbReference type="ARBA" id="ARBA00005964"/>
    </source>
</evidence>
<keyword evidence="2" id="KW-0719">Serine esterase</keyword>
<sequence length="558" mass="63825">MLPLITTSRISIKFYIITTSVLIFADLFDNGNCLTFVKKEEYNRTLQVKTNNGFVQGFSRKMGNGKDIFIYQGIPFAKPPLYNLRFMSPQPQTKWAGVLDARQQTQPCVQLMFRTTPITVNGVEDCLYLNIYSPIRPRSNETVPVLYWIQGGSFLEGDVTIYDPEYFVEENVIVVTANYRLGMFGFLSTEDEAAPGNYALKDQNAVLRWIRSNIKTFGGDHNRVTILGQSAGACSVMYHMVSPKSIGLFHGAIAMSGNSLSPWCLQRYPRNVARDISLHLGLSIENSTAFVEALRKMDSQQLMYGQVVPILVNLAQIYHNGLAFTPVIEYNHKDAFVTESSYSLLEKVISLIRPLLFIFDLSPGLIPSGMNIPSFSLRRIVGNKIRNRYFQAKSVFAATYDELLQYLSDVFFIKSMQKSVELITRYSPAYMYVFDYEGQIAIESLSLLNYHIARDVKGAGHAEDMVYLWKGLDMKRKDRLVQNRLTKIWTNFIKYGNPTPIMDELLQNVTWPSITTPDSASYLHIGESLTLRQDYRGSYKKFWADLFEKYCQKPFYIY</sequence>
<dbReference type="InterPro" id="IPR019826">
    <property type="entry name" value="Carboxylesterase_B_AS"/>
</dbReference>
<organism evidence="9">
    <name type="scientific">Anoplophora glabripennis</name>
    <name type="common">Asian longhorn beetle</name>
    <name type="synonym">Anoplophora nobilis</name>
    <dbReference type="NCBI Taxonomy" id="217634"/>
    <lineage>
        <taxon>Eukaryota</taxon>
        <taxon>Metazoa</taxon>
        <taxon>Ecdysozoa</taxon>
        <taxon>Arthropoda</taxon>
        <taxon>Hexapoda</taxon>
        <taxon>Insecta</taxon>
        <taxon>Pterygota</taxon>
        <taxon>Neoptera</taxon>
        <taxon>Endopterygota</taxon>
        <taxon>Coleoptera</taxon>
        <taxon>Polyphaga</taxon>
        <taxon>Cucujiformia</taxon>
        <taxon>Chrysomeloidea</taxon>
        <taxon>Cerambycidae</taxon>
        <taxon>Lamiinae</taxon>
        <taxon>Lamiini</taxon>
        <taxon>Anoplophora</taxon>
    </lineage>
</organism>
<feature type="domain" description="Carboxylesterase type B" evidence="8">
    <location>
        <begin position="46"/>
        <end position="347"/>
    </location>
</feature>
<evidence type="ECO:0000256" key="7">
    <source>
        <dbReference type="RuleBase" id="RU361235"/>
    </source>
</evidence>
<dbReference type="PROSITE" id="PS00941">
    <property type="entry name" value="CARBOXYLESTERASE_B_2"/>
    <property type="match status" value="1"/>
</dbReference>
<evidence type="ECO:0000256" key="6">
    <source>
        <dbReference type="ARBA" id="ARBA00023180"/>
    </source>
</evidence>
<keyword evidence="5" id="KW-1015">Disulfide bond</keyword>
<dbReference type="InterPro" id="IPR051093">
    <property type="entry name" value="Neuroligin/BSAL"/>
</dbReference>
<evidence type="ECO:0000256" key="4">
    <source>
        <dbReference type="ARBA" id="ARBA00022801"/>
    </source>
</evidence>
<dbReference type="InterPro" id="IPR019819">
    <property type="entry name" value="Carboxylesterase_B_CS"/>
</dbReference>
<evidence type="ECO:0000313" key="9">
    <source>
        <dbReference type="EMBL" id="QYA72002.1"/>
    </source>
</evidence>
<dbReference type="Gene3D" id="3.40.50.1820">
    <property type="entry name" value="alpha/beta hydrolase"/>
    <property type="match status" value="1"/>
</dbReference>
<dbReference type="InterPro" id="IPR029058">
    <property type="entry name" value="AB_hydrolase_fold"/>
</dbReference>
<evidence type="ECO:0000259" key="8">
    <source>
        <dbReference type="Pfam" id="PF00135"/>
    </source>
</evidence>
<dbReference type="PROSITE" id="PS00122">
    <property type="entry name" value="CARBOXYLESTERASE_B_1"/>
    <property type="match status" value="1"/>
</dbReference>
<accession>A0A8F8N588</accession>
<reference evidence="9" key="1">
    <citation type="submission" date="2021-03" db="EMBL/GenBank/DDBJ databases">
        <authorList>
            <person name="Li R."/>
            <person name="Gong F."/>
            <person name="Pan H."/>
            <person name="Liang H."/>
            <person name="Miao H."/>
            <person name="Zhao Y."/>
            <person name="Duan L."/>
            <person name="Yang H."/>
            <person name="Wang L."/>
            <person name="Chen S."/>
            <person name="Zhu H."/>
        </authorList>
    </citation>
    <scope>NUCLEOTIDE SEQUENCE</scope>
    <source>
        <strain evidence="9">AglaCXE15315</strain>
    </source>
</reference>
<protein>
    <recommendedName>
        <fullName evidence="7">Carboxylic ester hydrolase</fullName>
        <ecNumber evidence="7">3.1.1.-</ecNumber>
    </recommendedName>
</protein>
<dbReference type="SUPFAM" id="SSF53474">
    <property type="entry name" value="alpha/beta-Hydrolases"/>
    <property type="match status" value="1"/>
</dbReference>
<dbReference type="GO" id="GO:0052689">
    <property type="term" value="F:carboxylic ester hydrolase activity"/>
    <property type="evidence" value="ECO:0007669"/>
    <property type="project" value="UniProtKB-KW"/>
</dbReference>
<keyword evidence="4 7" id="KW-0378">Hydrolase</keyword>
<dbReference type="EMBL" id="MW809374">
    <property type="protein sequence ID" value="QYA72002.1"/>
    <property type="molecule type" value="mRNA"/>
</dbReference>
<comment type="similarity">
    <text evidence="1 7">Belongs to the type-B carboxylesterase/lipase family.</text>
</comment>
<dbReference type="AlphaFoldDB" id="A0A8F8N588"/>
<dbReference type="PANTHER" id="PTHR43903">
    <property type="entry name" value="NEUROLIGIN"/>
    <property type="match status" value="1"/>
</dbReference>
<name>A0A8F8N588_ANOGL</name>
<feature type="domain" description="Carboxylesterase type B" evidence="8">
    <location>
        <begin position="380"/>
        <end position="543"/>
    </location>
</feature>
<evidence type="ECO:0000256" key="3">
    <source>
        <dbReference type="ARBA" id="ARBA00022729"/>
    </source>
</evidence>
<keyword evidence="3" id="KW-0732">Signal</keyword>
<evidence type="ECO:0000256" key="5">
    <source>
        <dbReference type="ARBA" id="ARBA00023157"/>
    </source>
</evidence>
<evidence type="ECO:0000256" key="2">
    <source>
        <dbReference type="ARBA" id="ARBA00022487"/>
    </source>
</evidence>
<keyword evidence="6" id="KW-0325">Glycoprotein</keyword>
<dbReference type="EMBL" id="MW809323">
    <property type="protein sequence ID" value="QYA71951.1"/>
    <property type="molecule type" value="Genomic_DNA"/>
</dbReference>
<proteinExistence type="evidence at transcript level"/>
<dbReference type="Pfam" id="PF00135">
    <property type="entry name" value="COesterase"/>
    <property type="match status" value="2"/>
</dbReference>
<dbReference type="InterPro" id="IPR002018">
    <property type="entry name" value="CarbesteraseB"/>
</dbReference>
<dbReference type="EC" id="3.1.1.-" evidence="7"/>